<evidence type="ECO:0000313" key="2">
    <source>
        <dbReference type="EMBL" id="WKW16362.1"/>
    </source>
</evidence>
<reference evidence="2" key="1">
    <citation type="submission" date="2023-07" db="EMBL/GenBank/DDBJ databases">
        <authorList>
            <person name="Haufschild T."/>
            <person name="Kallscheuer N."/>
            <person name="Hammer J."/>
            <person name="Kohn T."/>
            <person name="Kabuu M."/>
            <person name="Jogler M."/>
            <person name="Wohfarth N."/>
            <person name="Heuer A."/>
            <person name="Rohde M."/>
            <person name="van Teeseling M.C.F."/>
            <person name="Jogler C."/>
        </authorList>
    </citation>
    <scope>NUCLEOTIDE SEQUENCE</scope>
    <source>
        <strain evidence="1">Strain 138</strain>
        <strain evidence="2">Strain 318</strain>
    </source>
</reference>
<dbReference type="EMBL" id="CP130613">
    <property type="protein sequence ID" value="WKW16362.1"/>
    <property type="molecule type" value="Genomic_DNA"/>
</dbReference>
<sequence>MRSVGALGALALFVVAGLWTARAGEAGSLWNDLAASVAVAWGVAFVA</sequence>
<accession>A0AA49Q8P8</accession>
<dbReference type="EMBL" id="CP130612">
    <property type="protein sequence ID" value="WKW13455.1"/>
    <property type="molecule type" value="Genomic_DNA"/>
</dbReference>
<proteinExistence type="predicted"/>
<organism evidence="2 3">
    <name type="scientific">Pseudogemmatithrix spongiicola</name>
    <dbReference type="NCBI Taxonomy" id="3062599"/>
    <lineage>
        <taxon>Bacteria</taxon>
        <taxon>Pseudomonadati</taxon>
        <taxon>Gemmatimonadota</taxon>
        <taxon>Gemmatimonadia</taxon>
        <taxon>Gemmatimonadales</taxon>
        <taxon>Gemmatimonadaceae</taxon>
        <taxon>Pseudogemmatithrix</taxon>
    </lineage>
</organism>
<dbReference type="AlphaFoldDB" id="A0AA49Q8P8"/>
<dbReference type="RefSeq" id="WP_367886310.1">
    <property type="nucleotide sequence ID" value="NZ_CP130612.1"/>
</dbReference>
<accession>A0AA49Q6V0</accession>
<protein>
    <submittedName>
        <fullName evidence="2">Uncharacterized protein</fullName>
    </submittedName>
</protein>
<name>A0AA49Q8P8_9BACT</name>
<evidence type="ECO:0000313" key="3">
    <source>
        <dbReference type="Proteomes" id="UP001229955"/>
    </source>
</evidence>
<gene>
    <name evidence="1" type="ORF">Strain138_002775</name>
    <name evidence="2" type="ORF">Strain318_002775</name>
</gene>
<dbReference type="KEGG" id="pspc:Strain318_002775"/>
<dbReference type="Proteomes" id="UP001229955">
    <property type="component" value="Chromosome"/>
</dbReference>
<keyword evidence="3" id="KW-1185">Reference proteome</keyword>
<evidence type="ECO:0000313" key="1">
    <source>
        <dbReference type="EMBL" id="WKW13455.1"/>
    </source>
</evidence>